<keyword evidence="4" id="KW-0687">Ribonucleoprotein</keyword>
<dbReference type="PANTHER" id="PTHR10545:SF29">
    <property type="entry name" value="GH14572P-RELATED"/>
    <property type="match status" value="1"/>
</dbReference>
<evidence type="ECO:0000259" key="3">
    <source>
        <dbReference type="PROSITE" id="PS51186"/>
    </source>
</evidence>
<dbReference type="CDD" id="cd04301">
    <property type="entry name" value="NAT_SF"/>
    <property type="match status" value="1"/>
</dbReference>
<dbReference type="RefSeq" id="WP_069515837.1">
    <property type="nucleotide sequence ID" value="NZ_FOFP01000002.1"/>
</dbReference>
<dbReference type="InterPro" id="IPR016181">
    <property type="entry name" value="Acyl_CoA_acyltransferase"/>
</dbReference>
<dbReference type="EMBL" id="FOFP01000002">
    <property type="protein sequence ID" value="SEP85255.1"/>
    <property type="molecule type" value="Genomic_DNA"/>
</dbReference>
<feature type="domain" description="N-acetyltransferase" evidence="3">
    <location>
        <begin position="4"/>
        <end position="165"/>
    </location>
</feature>
<sequence>MPRLSIRPATPDDVALILTFIQELADYERLSDQVVATPEQLHNHLFGTRPFAEVLIGEVDGNPSGFALFFHNYSTFLSKPGIYLEDLFVRESARGSGLGKALLIHLAALALARGCGRLEWSVLDWNEPAIGFYERLGACAQDGWTVYRLTGEALENAGQMALRSPDAV</sequence>
<protein>
    <submittedName>
        <fullName evidence="4">Ribosomal protein S18 acetylase RimI</fullName>
    </submittedName>
</protein>
<dbReference type="Proteomes" id="UP000198512">
    <property type="component" value="Unassembled WGS sequence"/>
</dbReference>
<evidence type="ECO:0000313" key="4">
    <source>
        <dbReference type="EMBL" id="SEP85255.1"/>
    </source>
</evidence>
<proteinExistence type="predicted"/>
<keyword evidence="1" id="KW-0808">Transferase</keyword>
<dbReference type="InterPro" id="IPR000182">
    <property type="entry name" value="GNAT_dom"/>
</dbReference>
<accession>A0ABY1B3L5</accession>
<dbReference type="Pfam" id="PF00583">
    <property type="entry name" value="Acetyltransf_1"/>
    <property type="match status" value="1"/>
</dbReference>
<keyword evidence="2" id="KW-0012">Acyltransferase</keyword>
<dbReference type="Gene3D" id="3.40.630.30">
    <property type="match status" value="1"/>
</dbReference>
<dbReference type="InterPro" id="IPR051016">
    <property type="entry name" value="Diverse_Substrate_AcTransf"/>
</dbReference>
<dbReference type="PROSITE" id="PS51186">
    <property type="entry name" value="GNAT"/>
    <property type="match status" value="1"/>
</dbReference>
<name>A0ABY1B3L5_9PSED</name>
<keyword evidence="4" id="KW-0689">Ribosomal protein</keyword>
<dbReference type="SUPFAM" id="SSF55729">
    <property type="entry name" value="Acyl-CoA N-acyltransferases (Nat)"/>
    <property type="match status" value="1"/>
</dbReference>
<evidence type="ECO:0000313" key="5">
    <source>
        <dbReference type="Proteomes" id="UP000198512"/>
    </source>
</evidence>
<dbReference type="GO" id="GO:0005840">
    <property type="term" value="C:ribosome"/>
    <property type="evidence" value="ECO:0007669"/>
    <property type="project" value="UniProtKB-KW"/>
</dbReference>
<evidence type="ECO:0000256" key="2">
    <source>
        <dbReference type="ARBA" id="ARBA00023315"/>
    </source>
</evidence>
<evidence type="ECO:0000256" key="1">
    <source>
        <dbReference type="ARBA" id="ARBA00022679"/>
    </source>
</evidence>
<dbReference type="PANTHER" id="PTHR10545">
    <property type="entry name" value="DIAMINE N-ACETYLTRANSFERASE"/>
    <property type="match status" value="1"/>
</dbReference>
<keyword evidence="5" id="KW-1185">Reference proteome</keyword>
<reference evidence="4 5" key="1">
    <citation type="submission" date="2016-10" db="EMBL/GenBank/DDBJ databases">
        <authorList>
            <person name="Varghese N."/>
            <person name="Submissions S."/>
        </authorList>
    </citation>
    <scope>NUCLEOTIDE SEQUENCE [LARGE SCALE GENOMIC DNA]</scope>
    <source>
        <strain evidence="4 5">CIP 109853</strain>
    </source>
</reference>
<organism evidence="4 5">
    <name type="scientific">Pseudomonas cuatrocienegasensis</name>
    <dbReference type="NCBI Taxonomy" id="543360"/>
    <lineage>
        <taxon>Bacteria</taxon>
        <taxon>Pseudomonadati</taxon>
        <taxon>Pseudomonadota</taxon>
        <taxon>Gammaproteobacteria</taxon>
        <taxon>Pseudomonadales</taxon>
        <taxon>Pseudomonadaceae</taxon>
        <taxon>Pseudomonas</taxon>
    </lineage>
</organism>
<gene>
    <name evidence="4" type="ORF">SAMN05216600_10246</name>
</gene>
<comment type="caution">
    <text evidence="4">The sequence shown here is derived from an EMBL/GenBank/DDBJ whole genome shotgun (WGS) entry which is preliminary data.</text>
</comment>